<dbReference type="InterPro" id="IPR036691">
    <property type="entry name" value="Endo/exonu/phosph_ase_sf"/>
</dbReference>
<dbReference type="PANTHER" id="PTHR33710:SF77">
    <property type="entry name" value="DNASE I-LIKE SUPERFAMILY PROTEIN"/>
    <property type="match status" value="1"/>
</dbReference>
<proteinExistence type="predicted"/>
<dbReference type="EMBL" id="JBBNAF010000005">
    <property type="protein sequence ID" value="KAK9142503.1"/>
    <property type="molecule type" value="Genomic_DNA"/>
</dbReference>
<evidence type="ECO:0000313" key="2">
    <source>
        <dbReference type="EMBL" id="KAK9142503.1"/>
    </source>
</evidence>
<dbReference type="Proteomes" id="UP001420932">
    <property type="component" value="Unassembled WGS sequence"/>
</dbReference>
<dbReference type="PANTHER" id="PTHR33710">
    <property type="entry name" value="BNAC02G09200D PROTEIN"/>
    <property type="match status" value="1"/>
</dbReference>
<dbReference type="Gene3D" id="3.60.10.10">
    <property type="entry name" value="Endonuclease/exonuclease/phosphatase"/>
    <property type="match status" value="1"/>
</dbReference>
<evidence type="ECO:0000256" key="1">
    <source>
        <dbReference type="SAM" id="MobiDB-lite"/>
    </source>
</evidence>
<feature type="region of interest" description="Disordered" evidence="1">
    <location>
        <begin position="20"/>
        <end position="55"/>
    </location>
</feature>
<evidence type="ECO:0000313" key="3">
    <source>
        <dbReference type="Proteomes" id="UP001420932"/>
    </source>
</evidence>
<sequence>MTVHHISGFEYAWFEVPPSRTEKQKKTPNIHIVPSQKSSPPQKSSQQKPSDRPLPKNHLVRSFIKIPKSRSIVPSKTPKSVSFFALNSRLSVSDSVGISGISGLAVTLGSLRLVAVVSVIGSQLSLSRSLRLFLGDGSPSLIGKISTAREVSGQLERTGKRVSYFLPNGVALGVLAATTRRGDDMLMKAAGKDCTSGAMSLLGFSAIFSAILLAQESIYGQMAAYMKESGEGSEGTAKWLLDEIARRETDAERSLMHSPSSAIRRELWETFGSISFTTNVPWILADDFNALLRPDDKIQGTRPKVLCKRFRNLVTREGFRDIHCVGLKYIRARGLGHEKLDRVLMNSLWTHQFDTVVVEHLHRIHSNHSPLCFQVKSISASVGAKKRFRYLNAWESDTEWDNFVNTCWVPTAPMHQAVKNFSLKADPWNHQKRKFSSLICVNSVSNSILQRNRDGIYSVSKIVVADSISNENVFPLLIRDGLETKFRNGTETERNGNSSKGYNCNCISSLIRL</sequence>
<dbReference type="SUPFAM" id="SSF56219">
    <property type="entry name" value="DNase I-like"/>
    <property type="match status" value="1"/>
</dbReference>
<name>A0AAP0JZP7_9MAGN</name>
<dbReference type="AlphaFoldDB" id="A0AAP0JZP7"/>
<gene>
    <name evidence="2" type="ORF">Syun_011903</name>
</gene>
<reference evidence="2 3" key="1">
    <citation type="submission" date="2024-01" db="EMBL/GenBank/DDBJ databases">
        <title>Genome assemblies of Stephania.</title>
        <authorList>
            <person name="Yang L."/>
        </authorList>
    </citation>
    <scope>NUCLEOTIDE SEQUENCE [LARGE SCALE GENOMIC DNA]</scope>
    <source>
        <strain evidence="2">YNDBR</strain>
        <tissue evidence="2">Leaf</tissue>
    </source>
</reference>
<protein>
    <submittedName>
        <fullName evidence="2">Uncharacterized protein</fullName>
    </submittedName>
</protein>
<keyword evidence="3" id="KW-1185">Reference proteome</keyword>
<accession>A0AAP0JZP7</accession>
<comment type="caution">
    <text evidence="2">The sequence shown here is derived from an EMBL/GenBank/DDBJ whole genome shotgun (WGS) entry which is preliminary data.</text>
</comment>
<feature type="compositionally biased region" description="Low complexity" evidence="1">
    <location>
        <begin position="34"/>
        <end position="48"/>
    </location>
</feature>
<organism evidence="2 3">
    <name type="scientific">Stephania yunnanensis</name>
    <dbReference type="NCBI Taxonomy" id="152371"/>
    <lineage>
        <taxon>Eukaryota</taxon>
        <taxon>Viridiplantae</taxon>
        <taxon>Streptophyta</taxon>
        <taxon>Embryophyta</taxon>
        <taxon>Tracheophyta</taxon>
        <taxon>Spermatophyta</taxon>
        <taxon>Magnoliopsida</taxon>
        <taxon>Ranunculales</taxon>
        <taxon>Menispermaceae</taxon>
        <taxon>Menispermoideae</taxon>
        <taxon>Cissampelideae</taxon>
        <taxon>Stephania</taxon>
    </lineage>
</organism>